<reference evidence="3 4" key="1">
    <citation type="submission" date="2024-07" db="EMBL/GenBank/DDBJ databases">
        <title>Chromosome-level genome assembly of the water stick insect Ranatra chinensis (Heteroptera: Nepidae).</title>
        <authorList>
            <person name="Liu X."/>
        </authorList>
    </citation>
    <scope>NUCLEOTIDE SEQUENCE [LARGE SCALE GENOMIC DNA]</scope>
    <source>
        <strain evidence="3">Cailab_2021Rc</strain>
        <tissue evidence="3">Muscle</tissue>
    </source>
</reference>
<dbReference type="Proteomes" id="UP001558652">
    <property type="component" value="Unassembled WGS sequence"/>
</dbReference>
<name>A0ABD0Y343_9HEMI</name>
<feature type="compositionally biased region" description="Polar residues" evidence="1">
    <location>
        <begin position="141"/>
        <end position="158"/>
    </location>
</feature>
<gene>
    <name evidence="3" type="ORF">AAG570_004161</name>
</gene>
<protein>
    <submittedName>
        <fullName evidence="3">Uncharacterized protein</fullName>
    </submittedName>
</protein>
<evidence type="ECO:0000313" key="4">
    <source>
        <dbReference type="Proteomes" id="UP001558652"/>
    </source>
</evidence>
<feature type="chain" id="PRO_5044850395" evidence="2">
    <location>
        <begin position="27"/>
        <end position="233"/>
    </location>
</feature>
<feature type="compositionally biased region" description="Basic residues" evidence="1">
    <location>
        <begin position="100"/>
        <end position="109"/>
    </location>
</feature>
<keyword evidence="4" id="KW-1185">Reference proteome</keyword>
<comment type="caution">
    <text evidence="3">The sequence shown here is derived from an EMBL/GenBank/DDBJ whole genome shotgun (WGS) entry which is preliminary data.</text>
</comment>
<organism evidence="3 4">
    <name type="scientific">Ranatra chinensis</name>
    <dbReference type="NCBI Taxonomy" id="642074"/>
    <lineage>
        <taxon>Eukaryota</taxon>
        <taxon>Metazoa</taxon>
        <taxon>Ecdysozoa</taxon>
        <taxon>Arthropoda</taxon>
        <taxon>Hexapoda</taxon>
        <taxon>Insecta</taxon>
        <taxon>Pterygota</taxon>
        <taxon>Neoptera</taxon>
        <taxon>Paraneoptera</taxon>
        <taxon>Hemiptera</taxon>
        <taxon>Heteroptera</taxon>
        <taxon>Panheteroptera</taxon>
        <taxon>Nepomorpha</taxon>
        <taxon>Nepidae</taxon>
        <taxon>Ranatrinae</taxon>
        <taxon>Ranatra</taxon>
    </lineage>
</organism>
<feature type="region of interest" description="Disordered" evidence="1">
    <location>
        <begin position="98"/>
        <end position="120"/>
    </location>
</feature>
<evidence type="ECO:0000313" key="3">
    <source>
        <dbReference type="EMBL" id="KAL1117846.1"/>
    </source>
</evidence>
<keyword evidence="2" id="KW-0732">Signal</keyword>
<proteinExistence type="predicted"/>
<dbReference type="EMBL" id="JBFDAA010000015">
    <property type="protein sequence ID" value="KAL1117846.1"/>
    <property type="molecule type" value="Genomic_DNA"/>
</dbReference>
<feature type="signal peptide" evidence="2">
    <location>
        <begin position="1"/>
        <end position="26"/>
    </location>
</feature>
<sequence>MMRSGMLMGNFLGLAVMATVVTTTVAVVSSMMPTVVCESEVSSQANSLVSSMTTTVTTTVTASVTASVRSTAVWSSLTTASQVSSASVSATVSLTSVHRLGSHHRRHDQKKANSLQRNKQTRESIAPLTAWIAETHSEYSTTAGTMESGSSDMNYDQDSSAEDGDWPKPVRNNELRARDDRARSFPERLSSLVEVILADDPPLPSVGVPLRLHIRDQGQAISRLQEVNADLVL</sequence>
<accession>A0ABD0Y343</accession>
<feature type="region of interest" description="Disordered" evidence="1">
    <location>
        <begin position="141"/>
        <end position="179"/>
    </location>
</feature>
<evidence type="ECO:0000256" key="1">
    <source>
        <dbReference type="SAM" id="MobiDB-lite"/>
    </source>
</evidence>
<feature type="compositionally biased region" description="Basic and acidic residues" evidence="1">
    <location>
        <begin position="165"/>
        <end position="179"/>
    </location>
</feature>
<evidence type="ECO:0000256" key="2">
    <source>
        <dbReference type="SAM" id="SignalP"/>
    </source>
</evidence>
<dbReference type="AlphaFoldDB" id="A0ABD0Y343"/>